<dbReference type="RefSeq" id="WP_197114113.1">
    <property type="nucleotide sequence ID" value="NZ_JACBXQ010000001.1"/>
</dbReference>
<protein>
    <submittedName>
        <fullName evidence="2">Uncharacterized protein</fullName>
    </submittedName>
</protein>
<keyword evidence="1" id="KW-1133">Transmembrane helix</keyword>
<proteinExistence type="predicted"/>
<dbReference type="EMBL" id="JACBXQ010000001">
    <property type="protein sequence ID" value="MBG9985630.1"/>
    <property type="molecule type" value="Genomic_DNA"/>
</dbReference>
<evidence type="ECO:0000313" key="2">
    <source>
        <dbReference type="EMBL" id="MBG9985630.1"/>
    </source>
</evidence>
<comment type="caution">
    <text evidence="2">The sequence shown here is derived from an EMBL/GenBank/DDBJ whole genome shotgun (WGS) entry which is preliminary data.</text>
</comment>
<evidence type="ECO:0000256" key="1">
    <source>
        <dbReference type="SAM" id="Phobius"/>
    </source>
</evidence>
<evidence type="ECO:0000313" key="3">
    <source>
        <dbReference type="Proteomes" id="UP000721415"/>
    </source>
</evidence>
<reference evidence="2 3" key="1">
    <citation type="submission" date="2020-07" db="EMBL/GenBank/DDBJ databases">
        <title>Facklamia lactis sp. nov., isolated from raw milk.</title>
        <authorList>
            <person name="Doll E.V."/>
            <person name="Huptas C."/>
            <person name="Staib L."/>
            <person name="Wenning M."/>
            <person name="Scherer S."/>
        </authorList>
    </citation>
    <scope>NUCLEOTIDE SEQUENCE [LARGE SCALE GENOMIC DNA]</scope>
    <source>
        <strain evidence="2 3">DSM 111018</strain>
    </source>
</reference>
<accession>A0ABS0LN84</accession>
<name>A0ABS0LN84_9LACT</name>
<organism evidence="2 3">
    <name type="scientific">Facklamia lactis</name>
    <dbReference type="NCBI Taxonomy" id="2749967"/>
    <lineage>
        <taxon>Bacteria</taxon>
        <taxon>Bacillati</taxon>
        <taxon>Bacillota</taxon>
        <taxon>Bacilli</taxon>
        <taxon>Lactobacillales</taxon>
        <taxon>Aerococcaceae</taxon>
        <taxon>Facklamia</taxon>
    </lineage>
</organism>
<keyword evidence="3" id="KW-1185">Reference proteome</keyword>
<keyword evidence="1" id="KW-0812">Transmembrane</keyword>
<keyword evidence="1" id="KW-0472">Membrane</keyword>
<dbReference type="Proteomes" id="UP000721415">
    <property type="component" value="Unassembled WGS sequence"/>
</dbReference>
<feature type="transmembrane region" description="Helical" evidence="1">
    <location>
        <begin position="39"/>
        <end position="61"/>
    </location>
</feature>
<sequence>MIQALFYALPSMLLIFAIYLIGFRKALQKFLALEASRILVVIAMTLCLLALLGFILIYYQLKTACLIWLFCLILLMGVLALMVYQLLKAKDQNSKP</sequence>
<feature type="transmembrane region" description="Helical" evidence="1">
    <location>
        <begin position="67"/>
        <end position="87"/>
    </location>
</feature>
<feature type="transmembrane region" description="Helical" evidence="1">
    <location>
        <begin position="6"/>
        <end position="27"/>
    </location>
</feature>
<gene>
    <name evidence="2" type="ORF">HZY91_01840</name>
</gene>